<dbReference type="Proteomes" id="UP000265725">
    <property type="component" value="Chromosome"/>
</dbReference>
<reference evidence="4" key="1">
    <citation type="submission" date="2018-09" db="EMBL/GenBank/DDBJ databases">
        <authorList>
            <person name="Zhu H."/>
        </authorList>
    </citation>
    <scope>NUCLEOTIDE SEQUENCE [LARGE SCALE GENOMIC DNA]</scope>
    <source>
        <strain evidence="4">K2R23-3</strain>
    </source>
</reference>
<dbReference type="KEGG" id="paek:D3873_04125"/>
<sequence length="215" mass="24213">MMKKVIISGAIVSSLLLAGCTLGNSVEDQVTEVLEATYEKEQGYRDAQEKLAKSESEESALFNEVMALTQEELEAVKEKTSKLQASLKDRTSFMKKENQSMEDAEKELIALQDIVKESKDEAYAADLSALEQAFSERYTLHDEVNTAYSKLLTLTEEMYAMLPDDKTEQATLEEKVKQVNEQNDVVKKAVEAFNASTKEVNTRKEKLYNSLESNK</sequence>
<dbReference type="OrthoDB" id="2963760at2"/>
<keyword evidence="1" id="KW-0175">Coiled coil</keyword>
<feature type="chain" id="PRO_5039370219" description="Cell-wall binding lipoprotein" evidence="2">
    <location>
        <begin position="19"/>
        <end position="215"/>
    </location>
</feature>
<dbReference type="PROSITE" id="PS51257">
    <property type="entry name" value="PROKAR_LIPOPROTEIN"/>
    <property type="match status" value="1"/>
</dbReference>
<dbReference type="SUPFAM" id="SSF140423">
    <property type="entry name" value="MW0975(SA0943)-like"/>
    <property type="match status" value="1"/>
</dbReference>
<dbReference type="InterPro" id="IPR019454">
    <property type="entry name" value="Lipoprot_YkyA-like"/>
</dbReference>
<protein>
    <recommendedName>
        <fullName evidence="5">Cell-wall binding lipoprotein</fullName>
    </recommendedName>
</protein>
<feature type="signal peptide" evidence="2">
    <location>
        <begin position="1"/>
        <end position="18"/>
    </location>
</feature>
<keyword evidence="4" id="KW-1185">Reference proteome</keyword>
<evidence type="ECO:0008006" key="5">
    <source>
        <dbReference type="Google" id="ProtNLM"/>
    </source>
</evidence>
<gene>
    <name evidence="3" type="ORF">D3873_04125</name>
</gene>
<dbReference type="InterPro" id="IPR036785">
    <property type="entry name" value="YkyA-like_sf"/>
</dbReference>
<keyword evidence="2" id="KW-0732">Signal</keyword>
<proteinExistence type="predicted"/>
<feature type="coiled-coil region" evidence="1">
    <location>
        <begin position="44"/>
        <end position="121"/>
    </location>
</feature>
<dbReference type="Gene3D" id="1.20.120.570">
    <property type="entry name" value="YkyA-like"/>
    <property type="match status" value="1"/>
</dbReference>
<dbReference type="Pfam" id="PF10368">
    <property type="entry name" value="YkyA"/>
    <property type="match status" value="1"/>
</dbReference>
<dbReference type="EMBL" id="CP032418">
    <property type="protein sequence ID" value="AYC29103.1"/>
    <property type="molecule type" value="Genomic_DNA"/>
</dbReference>
<organism evidence="3 4">
    <name type="scientific">Paenisporosarcina cavernae</name>
    <dbReference type="NCBI Taxonomy" id="2320858"/>
    <lineage>
        <taxon>Bacteria</taxon>
        <taxon>Bacillati</taxon>
        <taxon>Bacillota</taxon>
        <taxon>Bacilli</taxon>
        <taxon>Bacillales</taxon>
        <taxon>Caryophanaceae</taxon>
        <taxon>Paenisporosarcina</taxon>
    </lineage>
</organism>
<evidence type="ECO:0000256" key="1">
    <source>
        <dbReference type="SAM" id="Coils"/>
    </source>
</evidence>
<dbReference type="AlphaFoldDB" id="A0A385YUF7"/>
<evidence type="ECO:0000256" key="2">
    <source>
        <dbReference type="SAM" id="SignalP"/>
    </source>
</evidence>
<evidence type="ECO:0000313" key="4">
    <source>
        <dbReference type="Proteomes" id="UP000265725"/>
    </source>
</evidence>
<accession>A0A385YUF7</accession>
<name>A0A385YUF7_9BACL</name>
<evidence type="ECO:0000313" key="3">
    <source>
        <dbReference type="EMBL" id="AYC29103.1"/>
    </source>
</evidence>